<evidence type="ECO:0000256" key="3">
    <source>
        <dbReference type="ARBA" id="ARBA00022729"/>
    </source>
</evidence>
<sequence length="466" mass="53294">MLKTSLLVGILVIAIIIVAGAAWYFMQSPTKEVTIVILSPEWEPGKIMEEMTADFTAYAQEKLGYKVNVKFDFTPWGTYYTRVTSIMTAKSSEVDIIFADSQWLGELYEGGHIISLKDFILEDPDLRNAVLNDTFENLVYFYTAYPQGSDNYVAIPGYADATPLLYFRTDLFTHPDERAAFKAKYGYDLPTTLEEWKNLDWVQLRDIAEFFTRRAGETLAGETLSEDFYGIALVLSRDYDYISCFFLSVFWSWGAELWDPVTKNPVGYINSTKAKEALTFFVDLTNYMPPGPATFDYDKVISLYAQGKVAMTILWPSMAPALFDPNTSKVYNVTGVAIQPHHNGTRYTTLGGQPLVISSYSKNKEEAKLFLKWFYTVAYKEYSMRVGFTARKSVAQDPDFLNSKPWARVFTEAVKYAKDFWNVPYYGRLLEVQQLYLNKAVAKEISPAEALDIVAQKQWEIIQEYR</sequence>
<keyword evidence="4" id="KW-0812">Transmembrane</keyword>
<dbReference type="AlphaFoldDB" id="A0A7C2BL67"/>
<reference evidence="5" key="1">
    <citation type="journal article" date="2020" name="mSystems">
        <title>Genome- and Community-Level Interaction Insights into Carbon Utilization and Element Cycling Functions of Hydrothermarchaeota in Hydrothermal Sediment.</title>
        <authorList>
            <person name="Zhou Z."/>
            <person name="Liu Y."/>
            <person name="Xu W."/>
            <person name="Pan J."/>
            <person name="Luo Z.H."/>
            <person name="Li M."/>
        </authorList>
    </citation>
    <scope>NUCLEOTIDE SEQUENCE [LARGE SCALE GENOMIC DNA]</scope>
    <source>
        <strain evidence="5">SpSt-23</strain>
    </source>
</reference>
<dbReference type="PANTHER" id="PTHR43649">
    <property type="entry name" value="ARABINOSE-BINDING PROTEIN-RELATED"/>
    <property type="match status" value="1"/>
</dbReference>
<evidence type="ECO:0000256" key="4">
    <source>
        <dbReference type="SAM" id="Phobius"/>
    </source>
</evidence>
<accession>A0A7C2BL67</accession>
<name>A0A7C2BL67_9CREN</name>
<proteinExistence type="inferred from homology"/>
<evidence type="ECO:0000313" key="5">
    <source>
        <dbReference type="EMBL" id="HEF87791.1"/>
    </source>
</evidence>
<comment type="caution">
    <text evidence="5">The sequence shown here is derived from an EMBL/GenBank/DDBJ whole genome shotgun (WGS) entry which is preliminary data.</text>
</comment>
<protein>
    <submittedName>
        <fullName evidence="5">Extracellular solute-binding protein</fullName>
    </submittedName>
</protein>
<keyword evidence="4" id="KW-0472">Membrane</keyword>
<evidence type="ECO:0000256" key="2">
    <source>
        <dbReference type="ARBA" id="ARBA00022448"/>
    </source>
</evidence>
<dbReference type="EMBL" id="DSJT01000033">
    <property type="protein sequence ID" value="HEF87791.1"/>
    <property type="molecule type" value="Genomic_DNA"/>
</dbReference>
<dbReference type="Gene3D" id="3.40.190.10">
    <property type="entry name" value="Periplasmic binding protein-like II"/>
    <property type="match status" value="2"/>
</dbReference>
<keyword evidence="3" id="KW-0732">Signal</keyword>
<dbReference type="SUPFAM" id="SSF53850">
    <property type="entry name" value="Periplasmic binding protein-like II"/>
    <property type="match status" value="1"/>
</dbReference>
<dbReference type="Pfam" id="PF01547">
    <property type="entry name" value="SBP_bac_1"/>
    <property type="match status" value="2"/>
</dbReference>
<organism evidence="5">
    <name type="scientific">Thermosphaera aggregans</name>
    <dbReference type="NCBI Taxonomy" id="54254"/>
    <lineage>
        <taxon>Archaea</taxon>
        <taxon>Thermoproteota</taxon>
        <taxon>Thermoprotei</taxon>
        <taxon>Desulfurococcales</taxon>
        <taxon>Desulfurococcaceae</taxon>
        <taxon>Thermosphaera</taxon>
    </lineage>
</organism>
<feature type="transmembrane region" description="Helical" evidence="4">
    <location>
        <begin position="7"/>
        <end position="26"/>
    </location>
</feature>
<keyword evidence="4" id="KW-1133">Transmembrane helix</keyword>
<dbReference type="InterPro" id="IPR006059">
    <property type="entry name" value="SBP"/>
</dbReference>
<dbReference type="InterPro" id="IPR050490">
    <property type="entry name" value="Bact_solute-bd_prot1"/>
</dbReference>
<dbReference type="PANTHER" id="PTHR43649:SF34">
    <property type="entry name" value="ABC TRANSPORTER PERIPLASMIC-BINDING PROTEIN YCJN-RELATED"/>
    <property type="match status" value="1"/>
</dbReference>
<evidence type="ECO:0000256" key="1">
    <source>
        <dbReference type="ARBA" id="ARBA00008520"/>
    </source>
</evidence>
<comment type="similarity">
    <text evidence="1">Belongs to the bacterial solute-binding protein 1 family.</text>
</comment>
<gene>
    <name evidence="5" type="ORF">ENP55_05865</name>
</gene>
<keyword evidence="2" id="KW-0813">Transport</keyword>